<dbReference type="NCBIfam" id="NF001138">
    <property type="entry name" value="PRK00143.1"/>
    <property type="match status" value="1"/>
</dbReference>
<keyword evidence="9" id="KW-0963">Cytoplasm</keyword>
<evidence type="ECO:0000259" key="11">
    <source>
        <dbReference type="Pfam" id="PF20259"/>
    </source>
</evidence>
<reference evidence="12" key="1">
    <citation type="submission" date="2020-10" db="EMBL/GenBank/DDBJ databases">
        <authorList>
            <person name="Gilroy R."/>
        </authorList>
    </citation>
    <scope>NUCLEOTIDE SEQUENCE</scope>
    <source>
        <strain evidence="12">4509</strain>
    </source>
</reference>
<feature type="domain" description="tRNA-specific 2-thiouridylase MnmA-like C-terminal" evidence="10">
    <location>
        <begin position="274"/>
        <end position="349"/>
    </location>
</feature>
<comment type="similarity">
    <text evidence="9">Belongs to the MnmA/TRMU family.</text>
</comment>
<feature type="domain" description="tRNA-specific 2-thiouridylase MnmA-like central" evidence="11">
    <location>
        <begin position="204"/>
        <end position="266"/>
    </location>
</feature>
<reference evidence="12" key="2">
    <citation type="journal article" date="2021" name="PeerJ">
        <title>Extensive microbial diversity within the chicken gut microbiome revealed by metagenomics and culture.</title>
        <authorList>
            <person name="Gilroy R."/>
            <person name="Ravi A."/>
            <person name="Getino M."/>
            <person name="Pursley I."/>
            <person name="Horton D.L."/>
            <person name="Alikhan N.F."/>
            <person name="Baker D."/>
            <person name="Gharbi K."/>
            <person name="Hall N."/>
            <person name="Watson M."/>
            <person name="Adriaenssens E.M."/>
            <person name="Foster-Nyarko E."/>
            <person name="Jarju S."/>
            <person name="Secka A."/>
            <person name="Antonio M."/>
            <person name="Oren A."/>
            <person name="Chaudhuri R.R."/>
            <person name="La Ragione R."/>
            <person name="Hildebrand F."/>
            <person name="Pallen M.J."/>
        </authorList>
    </citation>
    <scope>NUCLEOTIDE SEQUENCE</scope>
    <source>
        <strain evidence="12">4509</strain>
    </source>
</reference>
<evidence type="ECO:0000256" key="8">
    <source>
        <dbReference type="ARBA" id="ARBA00051542"/>
    </source>
</evidence>
<evidence type="ECO:0000256" key="4">
    <source>
        <dbReference type="ARBA" id="ARBA00022741"/>
    </source>
</evidence>
<keyword evidence="1 9" id="KW-0820">tRNA-binding</keyword>
<feature type="site" description="Interaction with tRNA" evidence="9">
    <location>
        <position position="121"/>
    </location>
</feature>
<comment type="caution">
    <text evidence="9">Lacks conserved residue(s) required for the propagation of feature annotation.</text>
</comment>
<comment type="caution">
    <text evidence="12">The sequence shown here is derived from an EMBL/GenBank/DDBJ whole genome shotgun (WGS) entry which is preliminary data.</text>
</comment>
<feature type="active site" description="Nucleophile" evidence="9">
    <location>
        <position position="96"/>
    </location>
</feature>
<dbReference type="GO" id="GO:0005737">
    <property type="term" value="C:cytoplasm"/>
    <property type="evidence" value="ECO:0007669"/>
    <property type="project" value="UniProtKB-SubCell"/>
</dbReference>
<keyword evidence="5 9" id="KW-0067">ATP-binding</keyword>
<dbReference type="EC" id="2.8.1.13" evidence="9"/>
<dbReference type="Pfam" id="PF20258">
    <property type="entry name" value="tRNA_Me_trans_C"/>
    <property type="match status" value="1"/>
</dbReference>
<evidence type="ECO:0000313" key="13">
    <source>
        <dbReference type="Proteomes" id="UP000824082"/>
    </source>
</evidence>
<proteinExistence type="inferred from homology"/>
<dbReference type="InterPro" id="IPR023382">
    <property type="entry name" value="MnmA-like_central_sf"/>
</dbReference>
<dbReference type="AlphaFoldDB" id="A0A9D1LKX9"/>
<comment type="catalytic activity">
    <reaction evidence="8 9">
        <text>S-sulfanyl-L-cysteinyl-[protein] + uridine(34) in tRNA + AH2 + ATP = 2-thiouridine(34) in tRNA + L-cysteinyl-[protein] + A + AMP + diphosphate + H(+)</text>
        <dbReference type="Rhea" id="RHEA:47032"/>
        <dbReference type="Rhea" id="RHEA-COMP:10131"/>
        <dbReference type="Rhea" id="RHEA-COMP:11726"/>
        <dbReference type="Rhea" id="RHEA-COMP:11727"/>
        <dbReference type="Rhea" id="RHEA-COMP:11728"/>
        <dbReference type="ChEBI" id="CHEBI:13193"/>
        <dbReference type="ChEBI" id="CHEBI:15378"/>
        <dbReference type="ChEBI" id="CHEBI:17499"/>
        <dbReference type="ChEBI" id="CHEBI:29950"/>
        <dbReference type="ChEBI" id="CHEBI:30616"/>
        <dbReference type="ChEBI" id="CHEBI:33019"/>
        <dbReference type="ChEBI" id="CHEBI:61963"/>
        <dbReference type="ChEBI" id="CHEBI:65315"/>
        <dbReference type="ChEBI" id="CHEBI:87170"/>
        <dbReference type="ChEBI" id="CHEBI:456215"/>
        <dbReference type="EC" id="2.8.1.13"/>
    </reaction>
</comment>
<evidence type="ECO:0000256" key="2">
    <source>
        <dbReference type="ARBA" id="ARBA00022679"/>
    </source>
</evidence>
<evidence type="ECO:0000256" key="1">
    <source>
        <dbReference type="ARBA" id="ARBA00022555"/>
    </source>
</evidence>
<dbReference type="EMBL" id="DVMX01000150">
    <property type="protein sequence ID" value="HIU42462.1"/>
    <property type="molecule type" value="Genomic_DNA"/>
</dbReference>
<dbReference type="InterPro" id="IPR046884">
    <property type="entry name" value="MnmA-like_central"/>
</dbReference>
<gene>
    <name evidence="9 12" type="primary">mnmA</name>
    <name evidence="12" type="ORF">IAD19_07925</name>
</gene>
<feature type="binding site" evidence="9">
    <location>
        <position position="32"/>
    </location>
    <ligand>
        <name>ATP</name>
        <dbReference type="ChEBI" id="CHEBI:30616"/>
    </ligand>
</feature>
<evidence type="ECO:0000313" key="12">
    <source>
        <dbReference type="EMBL" id="HIU42462.1"/>
    </source>
</evidence>
<protein>
    <recommendedName>
        <fullName evidence="9">tRNA-specific 2-thiouridylase MnmA</fullName>
        <ecNumber evidence="9">2.8.1.13</ecNumber>
    </recommendedName>
</protein>
<keyword evidence="3 9" id="KW-0819">tRNA processing</keyword>
<accession>A0A9D1LKX9</accession>
<evidence type="ECO:0000256" key="5">
    <source>
        <dbReference type="ARBA" id="ARBA00022840"/>
    </source>
</evidence>
<comment type="subcellular location">
    <subcellularLocation>
        <location evidence="9">Cytoplasm</location>
    </subcellularLocation>
</comment>
<dbReference type="GO" id="GO:0005524">
    <property type="term" value="F:ATP binding"/>
    <property type="evidence" value="ECO:0007669"/>
    <property type="project" value="UniProtKB-KW"/>
</dbReference>
<dbReference type="GO" id="GO:0002143">
    <property type="term" value="P:tRNA wobble position uridine thiolation"/>
    <property type="evidence" value="ECO:0007669"/>
    <property type="project" value="TreeGrafter"/>
</dbReference>
<dbReference type="Proteomes" id="UP000824082">
    <property type="component" value="Unassembled WGS sequence"/>
</dbReference>
<organism evidence="12 13">
    <name type="scientific">Candidatus Egerieicola faecale</name>
    <dbReference type="NCBI Taxonomy" id="2840774"/>
    <lineage>
        <taxon>Bacteria</taxon>
        <taxon>Bacillati</taxon>
        <taxon>Bacillota</taxon>
        <taxon>Clostridia</taxon>
        <taxon>Eubacteriales</taxon>
        <taxon>Oscillospiraceae</taxon>
        <taxon>Oscillospiraceae incertae sedis</taxon>
        <taxon>Candidatus Egerieicola</taxon>
    </lineage>
</organism>
<feature type="active site" description="Cysteine persulfide intermediate" evidence="9">
    <location>
        <position position="194"/>
    </location>
</feature>
<comment type="function">
    <text evidence="9">Catalyzes the 2-thiolation of uridine at the wobble position (U34) of tRNA, leading to the formation of s(2)U34.</text>
</comment>
<evidence type="ECO:0000259" key="10">
    <source>
        <dbReference type="Pfam" id="PF20258"/>
    </source>
</evidence>
<evidence type="ECO:0000256" key="9">
    <source>
        <dbReference type="HAMAP-Rule" id="MF_00144"/>
    </source>
</evidence>
<feature type="site" description="Interaction with tRNA" evidence="9">
    <location>
        <position position="333"/>
    </location>
</feature>
<dbReference type="Pfam" id="PF20259">
    <property type="entry name" value="tRNA_Me_trans_M"/>
    <property type="match status" value="1"/>
</dbReference>
<keyword evidence="4 9" id="KW-0547">Nucleotide-binding</keyword>
<keyword evidence="2 9" id="KW-0808">Transferase</keyword>
<evidence type="ECO:0000256" key="3">
    <source>
        <dbReference type="ARBA" id="ARBA00022694"/>
    </source>
</evidence>
<feature type="region of interest" description="Interaction with tRNA" evidence="9">
    <location>
        <begin position="300"/>
        <end position="301"/>
    </location>
</feature>
<dbReference type="PANTHER" id="PTHR11933:SF5">
    <property type="entry name" value="MITOCHONDRIAL TRNA-SPECIFIC 2-THIOURIDYLASE 1"/>
    <property type="match status" value="1"/>
</dbReference>
<dbReference type="InterPro" id="IPR046885">
    <property type="entry name" value="MnmA-like_C"/>
</dbReference>
<dbReference type="PANTHER" id="PTHR11933">
    <property type="entry name" value="TRNA 5-METHYLAMINOMETHYL-2-THIOURIDYLATE -METHYLTRANSFERASE"/>
    <property type="match status" value="1"/>
</dbReference>
<dbReference type="InterPro" id="IPR014729">
    <property type="entry name" value="Rossmann-like_a/b/a_fold"/>
</dbReference>
<dbReference type="HAMAP" id="MF_00144">
    <property type="entry name" value="tRNA_thiouridyl_MnmA"/>
    <property type="match status" value="1"/>
</dbReference>
<dbReference type="SUPFAM" id="SSF52402">
    <property type="entry name" value="Adenine nucleotide alpha hydrolases-like"/>
    <property type="match status" value="1"/>
</dbReference>
<keyword evidence="6 9" id="KW-0694">RNA-binding</keyword>
<dbReference type="CDD" id="cd01998">
    <property type="entry name" value="MnmA_TRMU-like"/>
    <property type="match status" value="1"/>
</dbReference>
<dbReference type="Gene3D" id="3.40.50.620">
    <property type="entry name" value="HUPs"/>
    <property type="match status" value="1"/>
</dbReference>
<dbReference type="GO" id="GO:0000049">
    <property type="term" value="F:tRNA binding"/>
    <property type="evidence" value="ECO:0007669"/>
    <property type="project" value="UniProtKB-KW"/>
</dbReference>
<dbReference type="InterPro" id="IPR004506">
    <property type="entry name" value="MnmA-like"/>
</dbReference>
<evidence type="ECO:0000256" key="7">
    <source>
        <dbReference type="ARBA" id="ARBA00023157"/>
    </source>
</evidence>
<name>A0A9D1LKX9_9FIRM</name>
<dbReference type="Pfam" id="PF03054">
    <property type="entry name" value="tRNA_Me_trans"/>
    <property type="match status" value="1"/>
</dbReference>
<evidence type="ECO:0000256" key="6">
    <source>
        <dbReference type="ARBA" id="ARBA00022884"/>
    </source>
</evidence>
<sequence length="356" mass="39828">MPELMMAMSGGVDSSAALLLLKEQYQITGATMLLYTPKDREGCGSFREAEDAKAVAQKLGLPHVVLDFREEFRRRVMEPFSRDYFRGETPNPCIECNRYLKFGALLQEAENRGIPYLATGHYVRKGYDEATGRYYLYKAADESKDQSYVLYHLSQHQLAHAVFPLGEYTKPQIRALAEQAGLITAKKKDSQDICFVPDGDYVGFLRRFSHETCPSGQFVDRQGKVLGEHPGIIYYTVGQRKGLGVTFGKPMYVLAKDAASHTVTLGENQELFSRRVLVNRLSWMYLPGAEGPVRLFAKLRYNMKEQPCTLIPRGEDQVELQFDAPQRAAAPGQSAVFYLGDKVAGGGVIVSALPEE</sequence>
<feature type="binding site" evidence="9">
    <location>
        <position position="120"/>
    </location>
    <ligand>
        <name>ATP</name>
        <dbReference type="ChEBI" id="CHEBI:30616"/>
    </ligand>
</feature>
<dbReference type="GO" id="GO:0103016">
    <property type="term" value="F:tRNA-uridine 2-sulfurtransferase activity"/>
    <property type="evidence" value="ECO:0007669"/>
    <property type="project" value="UniProtKB-EC"/>
</dbReference>
<feature type="binding site" evidence="9">
    <location>
        <begin position="7"/>
        <end position="14"/>
    </location>
    <ligand>
        <name>ATP</name>
        <dbReference type="ChEBI" id="CHEBI:30616"/>
    </ligand>
</feature>
<dbReference type="Gene3D" id="2.40.30.10">
    <property type="entry name" value="Translation factors"/>
    <property type="match status" value="1"/>
</dbReference>
<dbReference type="Gene3D" id="2.30.30.280">
    <property type="entry name" value="Adenine nucleotide alpha hydrolases-like domains"/>
    <property type="match status" value="1"/>
</dbReference>
<dbReference type="NCBIfam" id="TIGR00420">
    <property type="entry name" value="trmU"/>
    <property type="match status" value="1"/>
</dbReference>
<feature type="region of interest" description="Interaction with tRNA" evidence="9">
    <location>
        <begin position="144"/>
        <end position="146"/>
    </location>
</feature>
<keyword evidence="7" id="KW-1015">Disulfide bond</keyword>